<evidence type="ECO:0000313" key="10">
    <source>
        <dbReference type="Proteomes" id="UP000184501"/>
    </source>
</evidence>
<evidence type="ECO:0000256" key="2">
    <source>
        <dbReference type="ARBA" id="ARBA00022448"/>
    </source>
</evidence>
<evidence type="ECO:0000256" key="1">
    <source>
        <dbReference type="ARBA" id="ARBA00004651"/>
    </source>
</evidence>
<evidence type="ECO:0000256" key="7">
    <source>
        <dbReference type="RuleBase" id="RU003942"/>
    </source>
</evidence>
<keyword evidence="10" id="KW-1185">Reference proteome</keyword>
<dbReference type="AlphaFoldDB" id="A0A1M5P336"/>
<feature type="transmembrane region" description="Helical" evidence="8">
    <location>
        <begin position="26"/>
        <end position="46"/>
    </location>
</feature>
<accession>A0A1M5P336</accession>
<evidence type="ECO:0000313" key="9">
    <source>
        <dbReference type="EMBL" id="SHG95583.1"/>
    </source>
</evidence>
<feature type="transmembrane region" description="Helical" evidence="8">
    <location>
        <begin position="58"/>
        <end position="79"/>
    </location>
</feature>
<dbReference type="RefSeq" id="WP_073489783.1">
    <property type="nucleotide sequence ID" value="NZ_FQVN01000017.1"/>
</dbReference>
<keyword evidence="5 8" id="KW-1133">Transmembrane helix</keyword>
<protein>
    <submittedName>
        <fullName evidence="9">Small multidrug resistance pump</fullName>
    </submittedName>
</protein>
<dbReference type="Gene3D" id="1.10.3730.20">
    <property type="match status" value="1"/>
</dbReference>
<reference evidence="9 10" key="1">
    <citation type="submission" date="2016-11" db="EMBL/GenBank/DDBJ databases">
        <authorList>
            <person name="Jaros S."/>
            <person name="Januszkiewicz K."/>
            <person name="Wedrychowicz H."/>
        </authorList>
    </citation>
    <scope>NUCLEOTIDE SEQUENCE [LARGE SCALE GENOMIC DNA]</scope>
    <source>
        <strain evidence="9 10">DSM 44523</strain>
    </source>
</reference>
<keyword evidence="4 7" id="KW-0812">Transmembrane</keyword>
<dbReference type="InterPro" id="IPR037185">
    <property type="entry name" value="EmrE-like"/>
</dbReference>
<evidence type="ECO:0000256" key="6">
    <source>
        <dbReference type="ARBA" id="ARBA00023136"/>
    </source>
</evidence>
<dbReference type="EMBL" id="FQVN01000017">
    <property type="protein sequence ID" value="SHG95583.1"/>
    <property type="molecule type" value="Genomic_DNA"/>
</dbReference>
<dbReference type="InterPro" id="IPR000390">
    <property type="entry name" value="Small_drug/metabolite_transptr"/>
</dbReference>
<evidence type="ECO:0000256" key="4">
    <source>
        <dbReference type="ARBA" id="ARBA00022692"/>
    </source>
</evidence>
<comment type="similarity">
    <text evidence="7">Belongs to the drug/metabolite transporter (DMT) superfamily. Small multidrug resistance (SMR) (TC 2.A.7.1) family.</text>
</comment>
<organism evidence="9 10">
    <name type="scientific">Streptoalloteichus hindustanus</name>
    <dbReference type="NCBI Taxonomy" id="2017"/>
    <lineage>
        <taxon>Bacteria</taxon>
        <taxon>Bacillati</taxon>
        <taxon>Actinomycetota</taxon>
        <taxon>Actinomycetes</taxon>
        <taxon>Pseudonocardiales</taxon>
        <taxon>Pseudonocardiaceae</taxon>
        <taxon>Streptoalloteichus</taxon>
    </lineage>
</organism>
<dbReference type="GO" id="GO:0022857">
    <property type="term" value="F:transmembrane transporter activity"/>
    <property type="evidence" value="ECO:0007669"/>
    <property type="project" value="InterPro"/>
</dbReference>
<dbReference type="GO" id="GO:0005886">
    <property type="term" value="C:plasma membrane"/>
    <property type="evidence" value="ECO:0007669"/>
    <property type="project" value="UniProtKB-SubCell"/>
</dbReference>
<name>A0A1M5P336_STRHI</name>
<gene>
    <name evidence="9" type="ORF">SAMN05444320_11736</name>
</gene>
<keyword evidence="2" id="KW-0813">Transport</keyword>
<dbReference type="OrthoDB" id="3175079at2"/>
<proteinExistence type="inferred from homology"/>
<dbReference type="Proteomes" id="UP000184501">
    <property type="component" value="Unassembled WGS sequence"/>
</dbReference>
<dbReference type="PANTHER" id="PTHR30561">
    <property type="entry name" value="SMR FAMILY PROTON-DEPENDENT DRUG EFFLUX TRANSPORTER SUGE"/>
    <property type="match status" value="1"/>
</dbReference>
<feature type="transmembrane region" description="Helical" evidence="8">
    <location>
        <begin position="85"/>
        <end position="104"/>
    </location>
</feature>
<dbReference type="SUPFAM" id="SSF103481">
    <property type="entry name" value="Multidrug resistance efflux transporter EmrE"/>
    <property type="match status" value="1"/>
</dbReference>
<evidence type="ECO:0000256" key="8">
    <source>
        <dbReference type="SAM" id="Phobius"/>
    </source>
</evidence>
<dbReference type="Pfam" id="PF00893">
    <property type="entry name" value="Multi_Drug_Res"/>
    <property type="match status" value="1"/>
</dbReference>
<keyword evidence="6 8" id="KW-0472">Membrane</keyword>
<comment type="subcellular location">
    <subcellularLocation>
        <location evidence="1 7">Cell membrane</location>
        <topology evidence="1 7">Multi-pass membrane protein</topology>
    </subcellularLocation>
</comment>
<dbReference type="STRING" id="2017.SAMN05444320_11736"/>
<sequence>MAYLFLFGAIVAEVIGAISTRFSEGFTRVLPTVVAVVGVVGAYFLLSRALRAGMGIGVAYAIWAALGVCAVALVGVLFLGESLTGVQAAGVALVIGGVACLELGGQH</sequence>
<keyword evidence="3" id="KW-1003">Cell membrane</keyword>
<dbReference type="InterPro" id="IPR045324">
    <property type="entry name" value="Small_multidrug_res"/>
</dbReference>
<dbReference type="PANTHER" id="PTHR30561:SF1">
    <property type="entry name" value="MULTIDRUG TRANSPORTER EMRE"/>
    <property type="match status" value="1"/>
</dbReference>
<evidence type="ECO:0000256" key="3">
    <source>
        <dbReference type="ARBA" id="ARBA00022475"/>
    </source>
</evidence>
<evidence type="ECO:0000256" key="5">
    <source>
        <dbReference type="ARBA" id="ARBA00022989"/>
    </source>
</evidence>